<protein>
    <submittedName>
        <fullName evidence="4">Short chain dehydrogenase</fullName>
    </submittedName>
</protein>
<dbReference type="KEGG" id="mear:Mpt1_c06540"/>
<evidence type="ECO:0000313" key="5">
    <source>
        <dbReference type="Proteomes" id="UP000030787"/>
    </source>
</evidence>
<reference evidence="4 5" key="1">
    <citation type="journal article" date="2014" name="Appl. Environ. Microbiol.">
        <title>Comparative Genome Analysis of 'Candidatus Methanoplasma termitum' Indicates a New Mode of Energy Metabolism in the Seventh Order of Methanogens.</title>
        <authorList>
            <person name="Lang K."/>
            <person name="Schuldes J."/>
            <person name="Klingl A."/>
            <person name="Poehlein A."/>
            <person name="Daniel R."/>
            <person name="Brune A."/>
        </authorList>
    </citation>
    <scope>NUCLEOTIDE SEQUENCE [LARGE SCALE GENOMIC DNA]</scope>
    <source>
        <strain evidence="5">Mpt1</strain>
    </source>
</reference>
<dbReference type="PANTHER" id="PTHR43899">
    <property type="entry name" value="RH59310P"/>
    <property type="match status" value="1"/>
</dbReference>
<dbReference type="AlphaFoldDB" id="A0A0A7LBV2"/>
<comment type="subcellular location">
    <subcellularLocation>
        <location evidence="1">Endoplasmic reticulum</location>
    </subcellularLocation>
</comment>
<gene>
    <name evidence="4" type="ORF">Mpt1_c06540</name>
</gene>
<sequence>MIQLNVVFITEFTKLILPGMVERKSGRILFLGSMVAYAPCALNAVYSASKAYVLFFSRAIRTELKGTGVSVTVLCPGATETNFAKRSGLVGTQAFSKHVMSAEMVADAGYESMMKGRIKHTPGLYNKLLAFSSRILPASFVDGYTMRIFSKK</sequence>
<dbReference type="Gene3D" id="3.40.50.720">
    <property type="entry name" value="NAD(P)-binding Rossmann-like Domain"/>
    <property type="match status" value="1"/>
</dbReference>
<dbReference type="GeneID" id="78828444"/>
<dbReference type="RefSeq" id="WP_052399267.1">
    <property type="nucleotide sequence ID" value="NZ_CP010070.1"/>
</dbReference>
<comment type="similarity">
    <text evidence="2">Belongs to the short-chain dehydrogenases/reductases (SDR) family.</text>
</comment>
<dbReference type="STRING" id="1577791.Mpt1_c06540"/>
<dbReference type="Proteomes" id="UP000030787">
    <property type="component" value="Chromosome"/>
</dbReference>
<dbReference type="GO" id="GO:0016491">
    <property type="term" value="F:oxidoreductase activity"/>
    <property type="evidence" value="ECO:0007669"/>
    <property type="project" value="UniProtKB-KW"/>
</dbReference>
<evidence type="ECO:0000313" key="4">
    <source>
        <dbReference type="EMBL" id="AIZ56539.1"/>
    </source>
</evidence>
<dbReference type="HOGENOM" id="CLU_010194_2_1_2"/>
<dbReference type="InterPro" id="IPR036291">
    <property type="entry name" value="NAD(P)-bd_dom_sf"/>
</dbReference>
<dbReference type="PANTHER" id="PTHR43899:SF13">
    <property type="entry name" value="RH59310P"/>
    <property type="match status" value="1"/>
</dbReference>
<keyword evidence="5" id="KW-1185">Reference proteome</keyword>
<evidence type="ECO:0000256" key="1">
    <source>
        <dbReference type="ARBA" id="ARBA00004240"/>
    </source>
</evidence>
<accession>A0A0A7LBV2</accession>
<dbReference type="InterPro" id="IPR051019">
    <property type="entry name" value="VLCFA-Steroid_DH"/>
</dbReference>
<dbReference type="PROSITE" id="PS00061">
    <property type="entry name" value="ADH_SHORT"/>
    <property type="match status" value="1"/>
</dbReference>
<proteinExistence type="inferred from homology"/>
<evidence type="ECO:0000256" key="3">
    <source>
        <dbReference type="ARBA" id="ARBA00023002"/>
    </source>
</evidence>
<keyword evidence="3" id="KW-0560">Oxidoreductase</keyword>
<dbReference type="Pfam" id="PF00106">
    <property type="entry name" value="adh_short"/>
    <property type="match status" value="1"/>
</dbReference>
<name>A0A0A7LBV2_9ARCH</name>
<dbReference type="OrthoDB" id="7442at2157"/>
<dbReference type="EMBL" id="CP010070">
    <property type="protein sequence ID" value="AIZ56539.1"/>
    <property type="molecule type" value="Genomic_DNA"/>
</dbReference>
<dbReference type="SUPFAM" id="SSF51735">
    <property type="entry name" value="NAD(P)-binding Rossmann-fold domains"/>
    <property type="match status" value="1"/>
</dbReference>
<evidence type="ECO:0000256" key="2">
    <source>
        <dbReference type="ARBA" id="ARBA00006484"/>
    </source>
</evidence>
<dbReference type="InterPro" id="IPR020904">
    <property type="entry name" value="Sc_DH/Rdtase_CS"/>
</dbReference>
<dbReference type="InterPro" id="IPR002347">
    <property type="entry name" value="SDR_fam"/>
</dbReference>
<dbReference type="PRINTS" id="PR00081">
    <property type="entry name" value="GDHRDH"/>
</dbReference>
<organism evidence="4 5">
    <name type="scientific">Candidatus Methanoplasma termitum</name>
    <dbReference type="NCBI Taxonomy" id="1577791"/>
    <lineage>
        <taxon>Archaea</taxon>
        <taxon>Methanobacteriati</taxon>
        <taxon>Thermoplasmatota</taxon>
        <taxon>Thermoplasmata</taxon>
        <taxon>Methanomassiliicoccales</taxon>
        <taxon>Methanomassiliicoccaceae</taxon>
        <taxon>Candidatus Methanoplasma</taxon>
    </lineage>
</organism>